<evidence type="ECO:0000256" key="4">
    <source>
        <dbReference type="SAM" id="Phobius"/>
    </source>
</evidence>
<evidence type="ECO:0000313" key="7">
    <source>
        <dbReference type="EMBL" id="TCD26901.1"/>
    </source>
</evidence>
<dbReference type="SMART" id="SM00387">
    <property type="entry name" value="HATPase_c"/>
    <property type="match status" value="1"/>
</dbReference>
<keyword evidence="4" id="KW-0812">Transmembrane</keyword>
<keyword evidence="3" id="KW-0902">Two-component regulatory system</keyword>
<dbReference type="Gene3D" id="1.20.5.1930">
    <property type="match status" value="1"/>
</dbReference>
<feature type="domain" description="Histidine kinase" evidence="6">
    <location>
        <begin position="483"/>
        <end position="675"/>
    </location>
</feature>
<dbReference type="InterPro" id="IPR003594">
    <property type="entry name" value="HATPase_dom"/>
</dbReference>
<dbReference type="InterPro" id="IPR036890">
    <property type="entry name" value="HATPase_C_sf"/>
</dbReference>
<evidence type="ECO:0000256" key="3">
    <source>
        <dbReference type="ARBA" id="ARBA00023012"/>
    </source>
</evidence>
<evidence type="ECO:0000313" key="8">
    <source>
        <dbReference type="Proteomes" id="UP000293925"/>
    </source>
</evidence>
<dbReference type="CDD" id="cd16917">
    <property type="entry name" value="HATPase_UhpB-NarQ-NarX-like"/>
    <property type="match status" value="1"/>
</dbReference>
<dbReference type="Pfam" id="PF13424">
    <property type="entry name" value="TPR_12"/>
    <property type="match status" value="1"/>
</dbReference>
<gene>
    <name evidence="7" type="ORF">EZ456_10230</name>
</gene>
<dbReference type="PANTHER" id="PTHR24421">
    <property type="entry name" value="NITRATE/NITRITE SENSOR PROTEIN NARX-RELATED"/>
    <property type="match status" value="1"/>
</dbReference>
<dbReference type="RefSeq" id="WP_131529820.1">
    <property type="nucleotide sequence ID" value="NZ_SJSO01000007.1"/>
</dbReference>
<dbReference type="InterPro" id="IPR011712">
    <property type="entry name" value="Sig_transdc_His_kin_sub3_dim/P"/>
</dbReference>
<organism evidence="7 8">
    <name type="scientific">Pedobacter psychrodurus</name>
    <dbReference type="NCBI Taxonomy" id="2530456"/>
    <lineage>
        <taxon>Bacteria</taxon>
        <taxon>Pseudomonadati</taxon>
        <taxon>Bacteroidota</taxon>
        <taxon>Sphingobacteriia</taxon>
        <taxon>Sphingobacteriales</taxon>
        <taxon>Sphingobacteriaceae</taxon>
        <taxon>Pedobacter</taxon>
    </lineage>
</organism>
<feature type="chain" id="PRO_5020923870" evidence="5">
    <location>
        <begin position="21"/>
        <end position="676"/>
    </location>
</feature>
<name>A0A4R0Q2C8_9SPHI</name>
<dbReference type="AlphaFoldDB" id="A0A4R0Q2C8"/>
<dbReference type="GO" id="GO:0000155">
    <property type="term" value="F:phosphorelay sensor kinase activity"/>
    <property type="evidence" value="ECO:0007669"/>
    <property type="project" value="InterPro"/>
</dbReference>
<evidence type="ECO:0000259" key="6">
    <source>
        <dbReference type="PROSITE" id="PS50109"/>
    </source>
</evidence>
<accession>A0A4R0Q2C8</accession>
<comment type="caution">
    <text evidence="7">The sequence shown here is derived from an EMBL/GenBank/DDBJ whole genome shotgun (WGS) entry which is preliminary data.</text>
</comment>
<dbReference type="OrthoDB" id="9778366at2"/>
<dbReference type="Pfam" id="PF07730">
    <property type="entry name" value="HisKA_3"/>
    <property type="match status" value="1"/>
</dbReference>
<dbReference type="SMART" id="SM00028">
    <property type="entry name" value="TPR"/>
    <property type="match status" value="3"/>
</dbReference>
<feature type="transmembrane region" description="Helical" evidence="4">
    <location>
        <begin position="418"/>
        <end position="437"/>
    </location>
</feature>
<reference evidence="7 8" key="1">
    <citation type="submission" date="2019-02" db="EMBL/GenBank/DDBJ databases">
        <title>Pedobacter sp. RP-3-21 sp. nov., isolated from Arctic soil.</title>
        <authorList>
            <person name="Dahal R.H."/>
        </authorList>
    </citation>
    <scope>NUCLEOTIDE SEQUENCE [LARGE SCALE GENOMIC DNA]</scope>
    <source>
        <strain evidence="7 8">RP-3-21</strain>
    </source>
</reference>
<dbReference type="Gene3D" id="1.25.40.10">
    <property type="entry name" value="Tetratricopeptide repeat domain"/>
    <property type="match status" value="2"/>
</dbReference>
<evidence type="ECO:0000256" key="1">
    <source>
        <dbReference type="ARBA" id="ARBA00022679"/>
    </source>
</evidence>
<dbReference type="InterPro" id="IPR019734">
    <property type="entry name" value="TPR_rpt"/>
</dbReference>
<feature type="signal peptide" evidence="5">
    <location>
        <begin position="1"/>
        <end position="20"/>
    </location>
</feature>
<dbReference type="Proteomes" id="UP000293925">
    <property type="component" value="Unassembled WGS sequence"/>
</dbReference>
<dbReference type="PROSITE" id="PS50109">
    <property type="entry name" value="HIS_KIN"/>
    <property type="match status" value="1"/>
</dbReference>
<dbReference type="InterPro" id="IPR050482">
    <property type="entry name" value="Sensor_HK_TwoCompSys"/>
</dbReference>
<dbReference type="GO" id="GO:0046983">
    <property type="term" value="F:protein dimerization activity"/>
    <property type="evidence" value="ECO:0007669"/>
    <property type="project" value="InterPro"/>
</dbReference>
<evidence type="ECO:0000256" key="2">
    <source>
        <dbReference type="ARBA" id="ARBA00022777"/>
    </source>
</evidence>
<keyword evidence="1" id="KW-0808">Transferase</keyword>
<protein>
    <submittedName>
        <fullName evidence="7">Tetratricopeptide repeat protein</fullName>
    </submittedName>
</protein>
<dbReference type="GO" id="GO:0016020">
    <property type="term" value="C:membrane"/>
    <property type="evidence" value="ECO:0007669"/>
    <property type="project" value="InterPro"/>
</dbReference>
<dbReference type="EMBL" id="SJSO01000007">
    <property type="protein sequence ID" value="TCD26901.1"/>
    <property type="molecule type" value="Genomic_DNA"/>
</dbReference>
<dbReference type="Gene3D" id="3.30.565.10">
    <property type="entry name" value="Histidine kinase-like ATPase, C-terminal domain"/>
    <property type="match status" value="1"/>
</dbReference>
<proteinExistence type="predicted"/>
<keyword evidence="5" id="KW-0732">Signal</keyword>
<sequence>MNSLSSLFKYATLFTFFTLAAINSAFSQKLNTDSLKELIKNAKHDTIRIINMRKLASYQILHESKPDEGLLLLNNTEILAKKIGFHRGICEVLLTKGNYHFRRSEWAKAIECFSELNEHAEFIPDFAIKNRSKMVALNNLAGIYSKNGDYTTALNYYLKSRVILEKMKPDATSLCIVYVNIGSHYSMLNQVKKANEYLNLCYPLLNKAKPYLKYLYWSEKLTLADKLKNGPLVKSNIDSLKKNLKDNQLSEFEKDDYRLVLYEMEGRYQEFYLKNIPKAISFYKTKLALAQKLKDVAQTHETNNKLGEIYYNLNNYTLAAAYLKKANEGAKKDAIQQVVLSSSKLLSEILFKQNKSDSAYRSLSSSYTLRDSLNTEKNLAQLNFLENGYQTEKKEKTIAQLKLSNIEKELAANQRNKLLIIIVISAIALLIILMLLYRSSRQKRVIADKDSALKGEQIKFLERQQQVVSLQSMVNGQETERNRIAQDLHDGLGGLFSTIKMQLSTLKHEEKYLESNELFQKSYKLVDLASVEVRRIAHNMMPEVLIKIGLVPAIQELCNSVNAGKLLNVSMQAYGMDERLNPSTEMMLFRIIQELLNNIIKHANATIVIIQFNREAERLSVTVEDNGRGFDLKKNNNTAGLQSVKNRVDYLQGKLSIDSENGVGTTVLMDFLINIQ</sequence>
<keyword evidence="4" id="KW-0472">Membrane</keyword>
<dbReference type="SUPFAM" id="SSF48452">
    <property type="entry name" value="TPR-like"/>
    <property type="match status" value="2"/>
</dbReference>
<dbReference type="SUPFAM" id="SSF55874">
    <property type="entry name" value="ATPase domain of HSP90 chaperone/DNA topoisomerase II/histidine kinase"/>
    <property type="match status" value="1"/>
</dbReference>
<keyword evidence="8" id="KW-1185">Reference proteome</keyword>
<dbReference type="Pfam" id="PF13181">
    <property type="entry name" value="TPR_8"/>
    <property type="match status" value="1"/>
</dbReference>
<keyword evidence="2" id="KW-0418">Kinase</keyword>
<dbReference type="InterPro" id="IPR005467">
    <property type="entry name" value="His_kinase_dom"/>
</dbReference>
<keyword evidence="4" id="KW-1133">Transmembrane helix</keyword>
<dbReference type="Pfam" id="PF02518">
    <property type="entry name" value="HATPase_c"/>
    <property type="match status" value="1"/>
</dbReference>
<evidence type="ECO:0000256" key="5">
    <source>
        <dbReference type="SAM" id="SignalP"/>
    </source>
</evidence>
<dbReference type="InterPro" id="IPR011990">
    <property type="entry name" value="TPR-like_helical_dom_sf"/>
</dbReference>